<dbReference type="Proteomes" id="UP000313359">
    <property type="component" value="Unassembled WGS sequence"/>
</dbReference>
<proteinExistence type="predicted"/>
<organism evidence="2 3">
    <name type="scientific">Lentinus tigrinus ALCF2SS1-6</name>
    <dbReference type="NCBI Taxonomy" id="1328759"/>
    <lineage>
        <taxon>Eukaryota</taxon>
        <taxon>Fungi</taxon>
        <taxon>Dikarya</taxon>
        <taxon>Basidiomycota</taxon>
        <taxon>Agaricomycotina</taxon>
        <taxon>Agaricomycetes</taxon>
        <taxon>Polyporales</taxon>
        <taxon>Polyporaceae</taxon>
        <taxon>Lentinus</taxon>
    </lineage>
</organism>
<dbReference type="OrthoDB" id="2758696at2759"/>
<evidence type="ECO:0000313" key="2">
    <source>
        <dbReference type="EMBL" id="RPD55266.1"/>
    </source>
</evidence>
<dbReference type="EMBL" id="ML122297">
    <property type="protein sequence ID" value="RPD55266.1"/>
    <property type="molecule type" value="Genomic_DNA"/>
</dbReference>
<gene>
    <name evidence="2" type="ORF">L227DRAFT_312437</name>
</gene>
<dbReference type="AlphaFoldDB" id="A0A5C2RX32"/>
<dbReference type="STRING" id="1328759.A0A5C2RX32"/>
<protein>
    <recommendedName>
        <fullName evidence="1">F-box domain-containing protein</fullName>
    </recommendedName>
</protein>
<keyword evidence="3" id="KW-1185">Reference proteome</keyword>
<sequence>MSERTELPLGSSAHHGDSDAILHPDALQGPYYGLKALITTTQGTDTLQLLIRVDDVRRDLLSICALANASAAANTLPNEILLSIFLHIQGMVEEGTAPHWPAVLLVCRRWFVVAATAPQLWRELVVGKSLNLLRTGIVRSKGLTLRVFATHRDAVAEVAQTITPHVHRIQTLSFSSIHQRHKTDVASLLQHPMPALERLNAIIETPVTYIITQDDPWLGIDNVPLTRENFPKLRSLVVERIIVRPSSAIYQQLSVLHLLTLEGRLFDYCELRKILRTCQNVEDLALEFTFRRDEDDLDRDQVVLPRLRKLHLSGSRVFLHDILETIATPETADSELAIHLSDAKHDYIARKEGISSALPQDYQTLLPIFSAITEVHAQARQSEEILLAYAPAADGATHGCRRLSLRMPVYETSKAPPDGELRSPDLYSLPLRDLRVFSSAPVETLRIDTEAEHVHYVHWPAILEHFPLLRALSVTVCDYPGDTLPVLYAIRPTSPSLEVTAYGETLSHPAQRAPCSRLRTLRMSRFRATRDPFNYSEPWAERKVEIVPAVAECLVSRARDGCETLEELVLDLDCMDERKWGTAERRRMDLGIVLQDSVREHLVTGKMEYTERQSWRERFTYEAS</sequence>
<dbReference type="InterPro" id="IPR036047">
    <property type="entry name" value="F-box-like_dom_sf"/>
</dbReference>
<accession>A0A5C2RX32</accession>
<evidence type="ECO:0000259" key="1">
    <source>
        <dbReference type="Pfam" id="PF12937"/>
    </source>
</evidence>
<dbReference type="PANTHER" id="PTHR38926">
    <property type="entry name" value="F-BOX DOMAIN CONTAINING PROTEIN, EXPRESSED"/>
    <property type="match status" value="1"/>
</dbReference>
<evidence type="ECO:0000313" key="3">
    <source>
        <dbReference type="Proteomes" id="UP000313359"/>
    </source>
</evidence>
<dbReference type="SUPFAM" id="SSF52047">
    <property type="entry name" value="RNI-like"/>
    <property type="match status" value="1"/>
</dbReference>
<dbReference type="PANTHER" id="PTHR38926:SF5">
    <property type="entry name" value="F-BOX AND LEUCINE-RICH REPEAT PROTEIN 6"/>
    <property type="match status" value="1"/>
</dbReference>
<dbReference type="Gene3D" id="1.20.1280.50">
    <property type="match status" value="1"/>
</dbReference>
<reference evidence="2" key="1">
    <citation type="journal article" date="2018" name="Genome Biol. Evol.">
        <title>Genomics and development of Lentinus tigrinus, a white-rot wood-decaying mushroom with dimorphic fruiting bodies.</title>
        <authorList>
            <person name="Wu B."/>
            <person name="Xu Z."/>
            <person name="Knudson A."/>
            <person name="Carlson A."/>
            <person name="Chen N."/>
            <person name="Kovaka S."/>
            <person name="LaButti K."/>
            <person name="Lipzen A."/>
            <person name="Pennachio C."/>
            <person name="Riley R."/>
            <person name="Schakwitz W."/>
            <person name="Umezawa K."/>
            <person name="Ohm R.A."/>
            <person name="Grigoriev I.V."/>
            <person name="Nagy L.G."/>
            <person name="Gibbons J."/>
            <person name="Hibbett D."/>
        </authorList>
    </citation>
    <scope>NUCLEOTIDE SEQUENCE [LARGE SCALE GENOMIC DNA]</scope>
    <source>
        <strain evidence="2">ALCF2SS1-6</strain>
    </source>
</reference>
<feature type="domain" description="F-box" evidence="1">
    <location>
        <begin position="74"/>
        <end position="124"/>
    </location>
</feature>
<dbReference type="InterPro" id="IPR001810">
    <property type="entry name" value="F-box_dom"/>
</dbReference>
<name>A0A5C2RX32_9APHY</name>
<dbReference type="Pfam" id="PF12937">
    <property type="entry name" value="F-box-like"/>
    <property type="match status" value="1"/>
</dbReference>
<dbReference type="SUPFAM" id="SSF81383">
    <property type="entry name" value="F-box domain"/>
    <property type="match status" value="1"/>
</dbReference>